<evidence type="ECO:0000256" key="2">
    <source>
        <dbReference type="ARBA" id="ARBA00023163"/>
    </source>
</evidence>
<dbReference type="InterPro" id="IPR014036">
    <property type="entry name" value="DeoR-like_C"/>
</dbReference>
<dbReference type="AlphaFoldDB" id="A0A7T1T2R0"/>
<dbReference type="PANTHER" id="PTHR30363:SF44">
    <property type="entry name" value="AGA OPERON TRANSCRIPTIONAL REPRESSOR-RELATED"/>
    <property type="match status" value="1"/>
</dbReference>
<dbReference type="Gene3D" id="3.40.50.1360">
    <property type="match status" value="1"/>
</dbReference>
<feature type="region of interest" description="Disordered" evidence="3">
    <location>
        <begin position="259"/>
        <end position="278"/>
    </location>
</feature>
<evidence type="ECO:0000256" key="3">
    <source>
        <dbReference type="SAM" id="MobiDB-lite"/>
    </source>
</evidence>
<dbReference type="Proteomes" id="UP000595046">
    <property type="component" value="Chromosome"/>
</dbReference>
<sequence length="278" mass="29676">MAAIGSQARRDRIVQLANTTGLASVEELSRLFDVTASTIRRDLAKLTTNGQLARTYGGAMALTAHPEASLRQRTGEAYEAKRDIARWAAAQVQAGESLLLDAGSTVGALAHELRTARKVTVATTGLTALQELSDVETIHVECLGGTLRPLSQGFVGPLTEAALERMTFDRVFLGTDGVSHEHGICEADLRQTRLKELMARKAEHVYVLAHAAKLGRRPFHAWATLPPGWTLVTDTSADSASVEALRAKGVEVVLAEPLEASPVPARSPDAPVTDDVAD</sequence>
<dbReference type="EMBL" id="CP048882">
    <property type="protein sequence ID" value="QPP05326.1"/>
    <property type="molecule type" value="Genomic_DNA"/>
</dbReference>
<evidence type="ECO:0000313" key="5">
    <source>
        <dbReference type="EMBL" id="QPP05326.1"/>
    </source>
</evidence>
<accession>A0A7T1T2R0</accession>
<proteinExistence type="predicted"/>
<organism evidence="5 6">
    <name type="scientific">Streptomyces bathyalis</name>
    <dbReference type="NCBI Taxonomy" id="2710756"/>
    <lineage>
        <taxon>Bacteria</taxon>
        <taxon>Bacillati</taxon>
        <taxon>Actinomycetota</taxon>
        <taxon>Actinomycetes</taxon>
        <taxon>Kitasatosporales</taxon>
        <taxon>Streptomycetaceae</taxon>
        <taxon>Streptomyces</taxon>
    </lineage>
</organism>
<dbReference type="GO" id="GO:0003700">
    <property type="term" value="F:DNA-binding transcription factor activity"/>
    <property type="evidence" value="ECO:0007669"/>
    <property type="project" value="InterPro"/>
</dbReference>
<dbReference type="KEGG" id="sbat:G4Z16_01775"/>
<dbReference type="SUPFAM" id="SSF46785">
    <property type="entry name" value="Winged helix' DNA-binding domain"/>
    <property type="match status" value="1"/>
</dbReference>
<dbReference type="InterPro" id="IPR050313">
    <property type="entry name" value="Carb_Metab_HTH_regulators"/>
</dbReference>
<dbReference type="Pfam" id="PF00455">
    <property type="entry name" value="DeoRC"/>
    <property type="match status" value="1"/>
</dbReference>
<gene>
    <name evidence="5" type="ORF">G4Z16_01775</name>
</gene>
<evidence type="ECO:0000313" key="6">
    <source>
        <dbReference type="Proteomes" id="UP000595046"/>
    </source>
</evidence>
<dbReference type="SMART" id="SM00420">
    <property type="entry name" value="HTH_DEOR"/>
    <property type="match status" value="1"/>
</dbReference>
<dbReference type="PANTHER" id="PTHR30363">
    <property type="entry name" value="HTH-TYPE TRANSCRIPTIONAL REGULATOR SRLR-RELATED"/>
    <property type="match status" value="1"/>
</dbReference>
<dbReference type="PROSITE" id="PS51000">
    <property type="entry name" value="HTH_DEOR_2"/>
    <property type="match status" value="1"/>
</dbReference>
<protein>
    <submittedName>
        <fullName evidence="5">DeoR/GlpR transcriptional regulator</fullName>
    </submittedName>
</protein>
<dbReference type="InterPro" id="IPR037171">
    <property type="entry name" value="NagB/RpiA_transferase-like"/>
</dbReference>
<dbReference type="Pfam" id="PF08220">
    <property type="entry name" value="HTH_DeoR"/>
    <property type="match status" value="1"/>
</dbReference>
<keyword evidence="1" id="KW-0805">Transcription regulation</keyword>
<keyword evidence="6" id="KW-1185">Reference proteome</keyword>
<dbReference type="SMART" id="SM01134">
    <property type="entry name" value="DeoRC"/>
    <property type="match status" value="1"/>
</dbReference>
<feature type="domain" description="HTH deoR-type" evidence="4">
    <location>
        <begin position="6"/>
        <end position="61"/>
    </location>
</feature>
<dbReference type="RefSeq" id="WP_197348835.1">
    <property type="nucleotide sequence ID" value="NZ_CP048882.1"/>
</dbReference>
<name>A0A7T1T2R0_9ACTN</name>
<dbReference type="SUPFAM" id="SSF100950">
    <property type="entry name" value="NagB/RpiA/CoA transferase-like"/>
    <property type="match status" value="1"/>
</dbReference>
<dbReference type="PRINTS" id="PR00037">
    <property type="entry name" value="HTHLACR"/>
</dbReference>
<dbReference type="InterPro" id="IPR036390">
    <property type="entry name" value="WH_DNA-bd_sf"/>
</dbReference>
<evidence type="ECO:0000256" key="1">
    <source>
        <dbReference type="ARBA" id="ARBA00023015"/>
    </source>
</evidence>
<evidence type="ECO:0000259" key="4">
    <source>
        <dbReference type="PROSITE" id="PS51000"/>
    </source>
</evidence>
<keyword evidence="2" id="KW-0804">Transcription</keyword>
<reference evidence="6" key="1">
    <citation type="submission" date="2020-02" db="EMBL/GenBank/DDBJ databases">
        <title>Streptomyces sp. ASO4wet.</title>
        <authorList>
            <person name="Risdian C."/>
            <person name="Landwehr W."/>
            <person name="Schupp P."/>
            <person name="Wink J."/>
        </authorList>
    </citation>
    <scope>NUCLEOTIDE SEQUENCE [LARGE SCALE GENOMIC DNA]</scope>
    <source>
        <strain evidence="6">ASO4wet</strain>
    </source>
</reference>
<dbReference type="InterPro" id="IPR001034">
    <property type="entry name" value="DeoR_HTH"/>
</dbReference>